<name>A0ABN8Q931_9CNID</name>
<keyword evidence="3" id="KW-1185">Reference proteome</keyword>
<evidence type="ECO:0000313" key="2">
    <source>
        <dbReference type="EMBL" id="CAH3159076.1"/>
    </source>
</evidence>
<feature type="region of interest" description="Disordered" evidence="1">
    <location>
        <begin position="1"/>
        <end position="23"/>
    </location>
</feature>
<dbReference type="Proteomes" id="UP001159427">
    <property type="component" value="Unassembled WGS sequence"/>
</dbReference>
<proteinExistence type="predicted"/>
<protein>
    <submittedName>
        <fullName evidence="2">Uncharacterized protein</fullName>
    </submittedName>
</protein>
<accession>A0ABN8Q931</accession>
<sequence>MKEAPKTATKKAVQKAATKTGEYAGEKADPKNVERYEDVIFDLETALNTTVANNAHQKKDGYRFVVDNTGEVTPFDWYNARISLDFKVVLLVNGGNIAVADHNGIVNGSYSFLKHFDIKLNGKKAYDCNDENHAVNIKNLLEYSPSYASKAASNEFFFLDTSRNAEEREFEVSGTNQLAKRRAAYNKGFALRKALLGVSSTVNTEIPLNRYSFFEMLEDELLPNTRVEINFEIESDGNLIWQAGADCRVVIARMQLYVPRITFNSEGQSSYMSQYLKNHKWTYLRENIERSNSSQQRAGHFRISSGISKPRHVFVFIINDAKIDAQTANPFLYNTFSVSTDPRTLSNCHLEDGNGNEYPEIHYTPTTDMTRVFRDVLKYVHKNNEYGQLEKLSRAYNNNSAITIRLARNELSGPHELMLTKTQINKLKKAMSQGTGSDIKISKTQIRKAVKQGGSLWGSLARLLPMAMPLAKKTVAPLVIGALSGLASLGVDKIFGKGQRGGFLIPMDKIAQLVAFTFTDHGAEKGYS</sequence>
<comment type="caution">
    <text evidence="2">The sequence shown here is derived from an EMBL/GenBank/DDBJ whole genome shotgun (WGS) entry which is preliminary data.</text>
</comment>
<evidence type="ECO:0000313" key="3">
    <source>
        <dbReference type="Proteomes" id="UP001159427"/>
    </source>
</evidence>
<reference evidence="2 3" key="1">
    <citation type="submission" date="2022-05" db="EMBL/GenBank/DDBJ databases">
        <authorList>
            <consortium name="Genoscope - CEA"/>
            <person name="William W."/>
        </authorList>
    </citation>
    <scope>NUCLEOTIDE SEQUENCE [LARGE SCALE GENOMIC DNA]</scope>
</reference>
<evidence type="ECO:0000256" key="1">
    <source>
        <dbReference type="SAM" id="MobiDB-lite"/>
    </source>
</evidence>
<gene>
    <name evidence="2" type="ORF">PEVE_00003095</name>
</gene>
<organism evidence="2 3">
    <name type="scientific">Porites evermanni</name>
    <dbReference type="NCBI Taxonomy" id="104178"/>
    <lineage>
        <taxon>Eukaryota</taxon>
        <taxon>Metazoa</taxon>
        <taxon>Cnidaria</taxon>
        <taxon>Anthozoa</taxon>
        <taxon>Hexacorallia</taxon>
        <taxon>Scleractinia</taxon>
        <taxon>Fungiina</taxon>
        <taxon>Poritidae</taxon>
        <taxon>Porites</taxon>
    </lineage>
</organism>
<dbReference type="EMBL" id="CALNXI010001183">
    <property type="protein sequence ID" value="CAH3159076.1"/>
    <property type="molecule type" value="Genomic_DNA"/>
</dbReference>